<dbReference type="InParanoid" id="A0A0U5ESR4"/>
<gene>
    <name evidence="2" type="ORF">PNK_1674</name>
</gene>
<dbReference type="PATRIC" id="fig|389348.3.peg.1874"/>
<organism evidence="2 3">
    <name type="scientific">Candidatus Protochlamydia naegleriophila</name>
    <dbReference type="NCBI Taxonomy" id="389348"/>
    <lineage>
        <taxon>Bacteria</taxon>
        <taxon>Pseudomonadati</taxon>
        <taxon>Chlamydiota</taxon>
        <taxon>Chlamydiia</taxon>
        <taxon>Parachlamydiales</taxon>
        <taxon>Parachlamydiaceae</taxon>
        <taxon>Candidatus Protochlamydia</taxon>
    </lineage>
</organism>
<evidence type="ECO:0000256" key="1">
    <source>
        <dbReference type="SAM" id="SignalP"/>
    </source>
</evidence>
<proteinExistence type="predicted"/>
<dbReference type="EMBL" id="LN879502">
    <property type="protein sequence ID" value="CUI17283.1"/>
    <property type="molecule type" value="Genomic_DNA"/>
</dbReference>
<name>A0A0U5ESR4_9BACT</name>
<feature type="signal peptide" evidence="1">
    <location>
        <begin position="1"/>
        <end position="22"/>
    </location>
</feature>
<dbReference type="Gene3D" id="3.40.1000.10">
    <property type="entry name" value="Mog1/PsbP, alpha/beta/alpha sandwich"/>
    <property type="match status" value="1"/>
</dbReference>
<protein>
    <submittedName>
        <fullName evidence="2">Conserved putative secreted protein</fullName>
    </submittedName>
</protein>
<accession>A0A0U5ESR4</accession>
<dbReference type="Proteomes" id="UP000069902">
    <property type="component" value="Chromosome cPNK"/>
</dbReference>
<sequence>MKKFFFSAVCTGCLLSAPFLSAAPNPPSKMRSSESLDSGIVLFTPPPGWRMADSKLLPERVRLMVVGQGPSAFPPSMNLSLEPYSGSLKEYLKIIKNMNDAQGFEWKDLGTIRTEAGTASLSQVDTKTEWGNVRLMHVILLKNGTIYILTASALKDEFSQFYKEFFASMRSLRVAKDAFEMIVNTQQRTQLKNAVQKLGQQWQKMVEQQHRERPDIAIETLKEQVFNSESFQTTLWTPFKDMLNQKYSDMGKEWQALLLTKIEDELFELRINQGQNT</sequence>
<keyword evidence="1" id="KW-0732">Signal</keyword>
<evidence type="ECO:0000313" key="2">
    <source>
        <dbReference type="EMBL" id="CUI17283.1"/>
    </source>
</evidence>
<evidence type="ECO:0000313" key="3">
    <source>
        <dbReference type="Proteomes" id="UP000069902"/>
    </source>
</evidence>
<dbReference type="KEGG" id="pnl:PNK_1674"/>
<feature type="chain" id="PRO_5006856330" evidence="1">
    <location>
        <begin position="23"/>
        <end position="277"/>
    </location>
</feature>
<keyword evidence="3" id="KW-1185">Reference proteome</keyword>
<reference evidence="3" key="1">
    <citation type="submission" date="2015-09" db="EMBL/GenBank/DDBJ databases">
        <authorList>
            <person name="Bertelli C."/>
        </authorList>
    </citation>
    <scope>NUCLEOTIDE SEQUENCE [LARGE SCALE GENOMIC DNA]</scope>
    <source>
        <strain evidence="3">KNic</strain>
    </source>
</reference>
<dbReference type="AlphaFoldDB" id="A0A0U5ESR4"/>